<dbReference type="Proteomes" id="UP000655287">
    <property type="component" value="Unassembled WGS sequence"/>
</dbReference>
<gene>
    <name evidence="2" type="ORF">Sru01_03060</name>
</gene>
<keyword evidence="3" id="KW-1185">Reference proteome</keyword>
<evidence type="ECO:0008006" key="4">
    <source>
        <dbReference type="Google" id="ProtNLM"/>
    </source>
</evidence>
<protein>
    <recommendedName>
        <fullName evidence="4">DUF3068 domain-containing protein</fullName>
    </recommendedName>
</protein>
<comment type="caution">
    <text evidence="2">The sequence shown here is derived from an EMBL/GenBank/DDBJ whole genome shotgun (WGS) entry which is preliminary data.</text>
</comment>
<feature type="transmembrane region" description="Helical" evidence="1">
    <location>
        <begin position="278"/>
        <end position="299"/>
    </location>
</feature>
<evidence type="ECO:0000256" key="1">
    <source>
        <dbReference type="SAM" id="Phobius"/>
    </source>
</evidence>
<dbReference type="Pfam" id="PF11271">
    <property type="entry name" value="PorA"/>
    <property type="match status" value="1"/>
</dbReference>
<evidence type="ECO:0000313" key="3">
    <source>
        <dbReference type="Proteomes" id="UP000655287"/>
    </source>
</evidence>
<dbReference type="EMBL" id="BOOU01000003">
    <property type="protein sequence ID" value="GII75324.1"/>
    <property type="molecule type" value="Genomic_DNA"/>
</dbReference>
<organism evidence="2 3">
    <name type="scientific">Sphaerisporangium rufum</name>
    <dbReference type="NCBI Taxonomy" id="1381558"/>
    <lineage>
        <taxon>Bacteria</taxon>
        <taxon>Bacillati</taxon>
        <taxon>Actinomycetota</taxon>
        <taxon>Actinomycetes</taxon>
        <taxon>Streptosporangiales</taxon>
        <taxon>Streptosporangiaceae</taxon>
        <taxon>Sphaerisporangium</taxon>
    </lineage>
</organism>
<accession>A0A919QWC3</accession>
<keyword evidence="1" id="KW-1133">Transmembrane helix</keyword>
<dbReference type="AlphaFoldDB" id="A0A919QWC3"/>
<evidence type="ECO:0000313" key="2">
    <source>
        <dbReference type="EMBL" id="GII75324.1"/>
    </source>
</evidence>
<reference evidence="2" key="1">
    <citation type="submission" date="2021-01" db="EMBL/GenBank/DDBJ databases">
        <title>Whole genome shotgun sequence of Sphaerisporangium rufum NBRC 109079.</title>
        <authorList>
            <person name="Komaki H."/>
            <person name="Tamura T."/>
        </authorList>
    </citation>
    <scope>NUCLEOTIDE SEQUENCE</scope>
    <source>
        <strain evidence="2">NBRC 109079</strain>
    </source>
</reference>
<sequence length="313" mass="34011">MGRVIGMILLGAGAFLVALAGLVRFQVADRLIAAPVDQYSITKLSAQDARYFSKQDLKVMNGDLDITVTTRGDVAGSKADDVVWDQFTSVTDVTNDRPRFDMSEFRSAFNKYTGTAVNCCGASIDKEPVSLAGQIYLFPFGAEKKTYQVFNSSAGKAFDASFDGEDTIDGLAVYRYVQQVPPTKTQTLTAPASAMGMDETGDVQVERWYDGTSTYWVEPVSGIPVKQEHRRHEVLKTADGVERKPALIATAVYTPETVADLVKQADDTRRQIGLVQTVIPVVLLVVGLLAMIVGIVLIFRNPPRGRRGSATAS</sequence>
<dbReference type="RefSeq" id="WP_203981978.1">
    <property type="nucleotide sequence ID" value="NZ_BOOU01000003.1"/>
</dbReference>
<keyword evidence="1" id="KW-0812">Transmembrane</keyword>
<name>A0A919QWC3_9ACTN</name>
<keyword evidence="1" id="KW-0472">Membrane</keyword>
<dbReference type="InterPro" id="IPR021424">
    <property type="entry name" value="PorA"/>
</dbReference>
<proteinExistence type="predicted"/>